<evidence type="ECO:0000313" key="1">
    <source>
        <dbReference type="EMBL" id="JAH03762.1"/>
    </source>
</evidence>
<organism evidence="1">
    <name type="scientific">Anguilla anguilla</name>
    <name type="common">European freshwater eel</name>
    <name type="synonym">Muraena anguilla</name>
    <dbReference type="NCBI Taxonomy" id="7936"/>
    <lineage>
        <taxon>Eukaryota</taxon>
        <taxon>Metazoa</taxon>
        <taxon>Chordata</taxon>
        <taxon>Craniata</taxon>
        <taxon>Vertebrata</taxon>
        <taxon>Euteleostomi</taxon>
        <taxon>Actinopterygii</taxon>
        <taxon>Neopterygii</taxon>
        <taxon>Teleostei</taxon>
        <taxon>Anguilliformes</taxon>
        <taxon>Anguillidae</taxon>
        <taxon>Anguilla</taxon>
    </lineage>
</organism>
<dbReference type="AlphaFoldDB" id="A0A0E9PHM8"/>
<protein>
    <submittedName>
        <fullName evidence="1">Uncharacterized protein</fullName>
    </submittedName>
</protein>
<reference evidence="1" key="2">
    <citation type="journal article" date="2015" name="Fish Shellfish Immunol.">
        <title>Early steps in the European eel (Anguilla anguilla)-Vibrio vulnificus interaction in the gills: Role of the RtxA13 toxin.</title>
        <authorList>
            <person name="Callol A."/>
            <person name="Pajuelo D."/>
            <person name="Ebbesson L."/>
            <person name="Teles M."/>
            <person name="MacKenzie S."/>
            <person name="Amaro C."/>
        </authorList>
    </citation>
    <scope>NUCLEOTIDE SEQUENCE</scope>
</reference>
<sequence>MKTDFHDLHYRCSSAFKSTNLLTNISQITGIYPSSP</sequence>
<accession>A0A0E9PHM8</accession>
<reference evidence="1" key="1">
    <citation type="submission" date="2014-11" db="EMBL/GenBank/DDBJ databases">
        <authorList>
            <person name="Amaro Gonzalez C."/>
        </authorList>
    </citation>
    <scope>NUCLEOTIDE SEQUENCE</scope>
</reference>
<proteinExistence type="predicted"/>
<dbReference type="EMBL" id="GBXM01104815">
    <property type="protein sequence ID" value="JAH03762.1"/>
    <property type="molecule type" value="Transcribed_RNA"/>
</dbReference>
<name>A0A0E9PHM8_ANGAN</name>